<dbReference type="OrthoDB" id="370676at2"/>
<feature type="chain" id="PRO_5013182436" description="Solute-binding protein family 3/N-terminal domain-containing protein" evidence="3">
    <location>
        <begin position="21"/>
        <end position="262"/>
    </location>
</feature>
<organism evidence="5 6">
    <name type="scientific">Oceanospirillum multiglobuliferum</name>
    <dbReference type="NCBI Taxonomy" id="64969"/>
    <lineage>
        <taxon>Bacteria</taxon>
        <taxon>Pseudomonadati</taxon>
        <taxon>Pseudomonadota</taxon>
        <taxon>Gammaproteobacteria</taxon>
        <taxon>Oceanospirillales</taxon>
        <taxon>Oceanospirillaceae</taxon>
        <taxon>Oceanospirillum</taxon>
    </lineage>
</organism>
<dbReference type="SUPFAM" id="SSF53850">
    <property type="entry name" value="Periplasmic binding protein-like II"/>
    <property type="match status" value="1"/>
</dbReference>
<name>A0A1T4QT44_9GAMM</name>
<dbReference type="Pfam" id="PF00497">
    <property type="entry name" value="SBP_bac_3"/>
    <property type="match status" value="1"/>
</dbReference>
<dbReference type="EMBL" id="MTSM01000001">
    <property type="protein sequence ID" value="OPX57131.1"/>
    <property type="molecule type" value="Genomic_DNA"/>
</dbReference>
<comment type="similarity">
    <text evidence="1">Belongs to the bacterial solute-binding protein 3 family.</text>
</comment>
<dbReference type="STRING" id="64969.SAMN02745127_01990"/>
<sequence>MGIKKSALILLLWLCSIASSASSDNLAIATQNNPIGKVLRVAFSAWEPFRIATQGEFKGIDIDLLNQLAQMQGLKIQYIQCPWARCLLMMQTGELDLMTGIAWREERAQYIHYLSPPYYHCNTRFYIRNEDKAKLQQSSDLYNLRIGMVRGSAYYFEFDNDTKLNKHIVTQENTLLFLLSAKRIDTYIGTDCQADYELSLSRWHNQFTKAAFEPENSTLLYLGISKKSPFYKQEQLFNQSIEQIINNGFFSKVQQQYYQTSP</sequence>
<reference evidence="5 6" key="1">
    <citation type="submission" date="2017-01" db="EMBL/GenBank/DDBJ databases">
        <title>Genome Sequencing of a Marine Spirillum, Oceanospirillum multiglobuliferum ATCC 33336, from Japan.</title>
        <authorList>
            <person name="Carney J.G."/>
            <person name="Trachtenberg A.M."/>
            <person name="Rheaume B.A."/>
            <person name="Linnane J.D."/>
            <person name="Pitts N.L."/>
            <person name="Mykles D.L."/>
            <person name="Maclea K.S."/>
        </authorList>
    </citation>
    <scope>NUCLEOTIDE SEQUENCE [LARGE SCALE GENOMIC DNA]</scope>
    <source>
        <strain evidence="5 6">ATCC 33336</strain>
    </source>
</reference>
<dbReference type="InterPro" id="IPR001638">
    <property type="entry name" value="Solute-binding_3/MltF_N"/>
</dbReference>
<evidence type="ECO:0000313" key="6">
    <source>
        <dbReference type="Proteomes" id="UP000191418"/>
    </source>
</evidence>
<gene>
    <name evidence="5" type="ORF">BTE48_01545</name>
</gene>
<evidence type="ECO:0000259" key="4">
    <source>
        <dbReference type="SMART" id="SM00062"/>
    </source>
</evidence>
<evidence type="ECO:0000256" key="1">
    <source>
        <dbReference type="ARBA" id="ARBA00010333"/>
    </source>
</evidence>
<feature type="signal peptide" evidence="3">
    <location>
        <begin position="1"/>
        <end position="20"/>
    </location>
</feature>
<dbReference type="PANTHER" id="PTHR35936">
    <property type="entry name" value="MEMBRANE-BOUND LYTIC MUREIN TRANSGLYCOSYLASE F"/>
    <property type="match status" value="1"/>
</dbReference>
<dbReference type="AlphaFoldDB" id="A0A1T4QT44"/>
<dbReference type="SMART" id="SM00062">
    <property type="entry name" value="PBPb"/>
    <property type="match status" value="1"/>
</dbReference>
<dbReference type="PANTHER" id="PTHR35936:SF25">
    <property type="entry name" value="ABC TRANSPORTER SUBSTRATE-BINDING PROTEIN"/>
    <property type="match status" value="1"/>
</dbReference>
<evidence type="ECO:0000256" key="3">
    <source>
        <dbReference type="SAM" id="SignalP"/>
    </source>
</evidence>
<evidence type="ECO:0000256" key="2">
    <source>
        <dbReference type="ARBA" id="ARBA00022729"/>
    </source>
</evidence>
<proteinExistence type="inferred from homology"/>
<dbReference type="Proteomes" id="UP000191418">
    <property type="component" value="Unassembled WGS sequence"/>
</dbReference>
<keyword evidence="2 3" id="KW-0732">Signal</keyword>
<feature type="domain" description="Solute-binding protein family 3/N-terminal" evidence="4">
    <location>
        <begin position="38"/>
        <end position="261"/>
    </location>
</feature>
<comment type="caution">
    <text evidence="5">The sequence shown here is derived from an EMBL/GenBank/DDBJ whole genome shotgun (WGS) entry which is preliminary data.</text>
</comment>
<dbReference type="Gene3D" id="3.40.190.10">
    <property type="entry name" value="Periplasmic binding protein-like II"/>
    <property type="match status" value="2"/>
</dbReference>
<protein>
    <recommendedName>
        <fullName evidence="4">Solute-binding protein family 3/N-terminal domain-containing protein</fullName>
    </recommendedName>
</protein>
<accession>A0A1T4QT44</accession>
<keyword evidence="6" id="KW-1185">Reference proteome</keyword>
<evidence type="ECO:0000313" key="5">
    <source>
        <dbReference type="EMBL" id="OPX57131.1"/>
    </source>
</evidence>